<comment type="function">
    <text evidence="6">Redox regulated molecular chaperone. Protects both thermally unfolding and oxidatively damaged proteins from irreversible aggregation. Plays an important role in the bacterial defense system toward oxidative stress.</text>
</comment>
<feature type="disulfide bond" description="Redox-active" evidence="6">
    <location>
        <begin position="237"/>
        <end position="239"/>
    </location>
</feature>
<dbReference type="SMR" id="A0AB36TM15"/>
<dbReference type="Pfam" id="PF01430">
    <property type="entry name" value="HSP33"/>
    <property type="match status" value="1"/>
</dbReference>
<organism evidence="7 8">
    <name type="scientific">Acetivibrio thermocellus AD2</name>
    <dbReference type="NCBI Taxonomy" id="1138384"/>
    <lineage>
        <taxon>Bacteria</taxon>
        <taxon>Bacillati</taxon>
        <taxon>Bacillota</taxon>
        <taxon>Clostridia</taxon>
        <taxon>Eubacteriales</taxon>
        <taxon>Oscillospiraceae</taxon>
        <taxon>Acetivibrio</taxon>
    </lineage>
</organism>
<dbReference type="InterPro" id="IPR000397">
    <property type="entry name" value="Heat_shock_Hsp33"/>
</dbReference>
<dbReference type="Gene3D" id="3.55.30.10">
    <property type="entry name" value="Hsp33 domain"/>
    <property type="match status" value="1"/>
</dbReference>
<dbReference type="AlphaFoldDB" id="A0AB36TM15"/>
<name>A0AB36TM15_ACETH</name>
<dbReference type="PIRSF" id="PIRSF005261">
    <property type="entry name" value="Heat_shock_Hsp33"/>
    <property type="match status" value="1"/>
</dbReference>
<keyword evidence="2 6" id="KW-0862">Zinc</keyword>
<evidence type="ECO:0000256" key="4">
    <source>
        <dbReference type="ARBA" id="ARBA00023186"/>
    </source>
</evidence>
<evidence type="ECO:0000256" key="1">
    <source>
        <dbReference type="ARBA" id="ARBA00022490"/>
    </source>
</evidence>
<dbReference type="Gene3D" id="3.90.1280.10">
    <property type="entry name" value="HSP33 redox switch-like"/>
    <property type="match status" value="1"/>
</dbReference>
<feature type="disulfide bond" description="Redox-active" evidence="6">
    <location>
        <begin position="270"/>
        <end position="273"/>
    </location>
</feature>
<dbReference type="InterPro" id="IPR016153">
    <property type="entry name" value="Heat_shock_Hsp33_N"/>
</dbReference>
<dbReference type="SUPFAM" id="SSF118352">
    <property type="entry name" value="HSP33 redox switch-like"/>
    <property type="match status" value="1"/>
</dbReference>
<keyword evidence="5 6" id="KW-0676">Redox-active center</keyword>
<dbReference type="InterPro" id="IPR016154">
    <property type="entry name" value="Heat_shock_Hsp33_C"/>
</dbReference>
<comment type="subcellular location">
    <subcellularLocation>
        <location evidence="6">Cytoplasm</location>
    </subcellularLocation>
</comment>
<dbReference type="GO" id="GO:0042026">
    <property type="term" value="P:protein refolding"/>
    <property type="evidence" value="ECO:0007669"/>
    <property type="project" value="TreeGrafter"/>
</dbReference>
<evidence type="ECO:0000256" key="5">
    <source>
        <dbReference type="ARBA" id="ARBA00023284"/>
    </source>
</evidence>
<dbReference type="HAMAP" id="MF_00117">
    <property type="entry name" value="HslO"/>
    <property type="match status" value="1"/>
</dbReference>
<keyword evidence="3 6" id="KW-1015">Disulfide bond</keyword>
<keyword evidence="4 6" id="KW-0143">Chaperone</keyword>
<evidence type="ECO:0000256" key="6">
    <source>
        <dbReference type="HAMAP-Rule" id="MF_00117"/>
    </source>
</evidence>
<comment type="caution">
    <text evidence="7">The sequence shown here is derived from an EMBL/GenBank/DDBJ whole genome shotgun (WGS) entry which is preliminary data.</text>
</comment>
<dbReference type="Proteomes" id="UP000223596">
    <property type="component" value="Unassembled WGS sequence"/>
</dbReference>
<reference evidence="7 8" key="1">
    <citation type="submission" date="2017-09" db="EMBL/GenBank/DDBJ databases">
        <title>Evaluation of Pacific Biosciences Sequencing Technology to Finishing C. thermocellum Genome Sequences.</title>
        <authorList>
            <person name="Brown S."/>
        </authorList>
    </citation>
    <scope>NUCLEOTIDE SEQUENCE [LARGE SCALE GENOMIC DNA]</scope>
    <source>
        <strain evidence="7 8">AD2</strain>
    </source>
</reference>
<dbReference type="CDD" id="cd00498">
    <property type="entry name" value="Hsp33"/>
    <property type="match status" value="1"/>
</dbReference>
<dbReference type="RefSeq" id="WP_003513792.1">
    <property type="nucleotide sequence ID" value="NZ_CP013828.1"/>
</dbReference>
<dbReference type="GO" id="GO:0044183">
    <property type="term" value="F:protein folding chaperone"/>
    <property type="evidence" value="ECO:0007669"/>
    <property type="project" value="TreeGrafter"/>
</dbReference>
<evidence type="ECO:0000313" key="7">
    <source>
        <dbReference type="EMBL" id="PFH03820.1"/>
    </source>
</evidence>
<dbReference type="GO" id="GO:0051082">
    <property type="term" value="F:unfolded protein binding"/>
    <property type="evidence" value="ECO:0007669"/>
    <property type="project" value="UniProtKB-UniRule"/>
</dbReference>
<dbReference type="SUPFAM" id="SSF64397">
    <property type="entry name" value="Hsp33 domain"/>
    <property type="match status" value="1"/>
</dbReference>
<dbReference type="PANTHER" id="PTHR30111:SF1">
    <property type="entry name" value="33 KDA CHAPERONIN"/>
    <property type="match status" value="1"/>
</dbReference>
<protein>
    <recommendedName>
        <fullName evidence="6">33 kDa chaperonin</fullName>
    </recommendedName>
    <alternativeName>
        <fullName evidence="6">Heat shock protein 33 homolog</fullName>
        <shortName evidence="6">HSP33</shortName>
    </alternativeName>
</protein>
<dbReference type="PANTHER" id="PTHR30111">
    <property type="entry name" value="33 KDA CHAPERONIN"/>
    <property type="match status" value="1"/>
</dbReference>
<evidence type="ECO:0000256" key="2">
    <source>
        <dbReference type="ARBA" id="ARBA00022833"/>
    </source>
</evidence>
<evidence type="ECO:0000313" key="8">
    <source>
        <dbReference type="Proteomes" id="UP000223596"/>
    </source>
</evidence>
<evidence type="ECO:0000256" key="3">
    <source>
        <dbReference type="ARBA" id="ARBA00023157"/>
    </source>
</evidence>
<dbReference type="GeneID" id="35805734"/>
<comment type="PTM">
    <text evidence="6">Under oxidizing conditions two disulfide bonds are formed involving the reactive cysteines. Under reducing conditions zinc is bound to the reactive cysteines and the protein is inactive.</text>
</comment>
<gene>
    <name evidence="6" type="primary">hslO</name>
    <name evidence="7" type="ORF">M972_112639</name>
</gene>
<proteinExistence type="inferred from homology"/>
<dbReference type="GO" id="GO:0005737">
    <property type="term" value="C:cytoplasm"/>
    <property type="evidence" value="ECO:0007669"/>
    <property type="project" value="UniProtKB-SubCell"/>
</dbReference>
<comment type="similarity">
    <text evidence="6">Belongs to the HSP33 family.</text>
</comment>
<dbReference type="EMBL" id="PDBW01000001">
    <property type="protein sequence ID" value="PFH03820.1"/>
    <property type="molecule type" value="Genomic_DNA"/>
</dbReference>
<keyword evidence="1 6" id="KW-0963">Cytoplasm</keyword>
<sequence>MEDYIVRATAKEGTIRALAAITTNMVKEAQKVHGLSPLATVALGRTMTAAAMMSTTLKEENAVITLQIKGDGPIGGIVVVVDSSANVKGYVHNPLVYLPLNSQGKYDVAGAVGNGYLNVIKDLGLREPYVGHVDLVSGEIAEDITYYYAYSEQVPTATALGVLTNATEIVVSAGGFILQLMPGADDDTISFIENKISSIPPVSTLLAQNKSPEDILEMLLSEKDMKIIGKSPCRYLCNCSRERMERNIMTLGKEEIMGMINENHGAEAHCHFCNKKYWFSEEDLLRLVKIIESQKS</sequence>
<dbReference type="NCBIfam" id="NF001033">
    <property type="entry name" value="PRK00114.1"/>
    <property type="match status" value="1"/>
</dbReference>
<accession>A0AB36TM15</accession>